<evidence type="ECO:0000313" key="2">
    <source>
        <dbReference type="EMBL" id="RHF78079.1"/>
    </source>
</evidence>
<accession>A0A3R6D1S4</accession>
<dbReference type="EMBL" id="QRHO01000082">
    <property type="protein sequence ID" value="RHF78079.1"/>
    <property type="molecule type" value="Genomic_DNA"/>
</dbReference>
<proteinExistence type="predicted"/>
<dbReference type="AlphaFoldDB" id="A0A3R6D1S4"/>
<evidence type="ECO:0000313" key="3">
    <source>
        <dbReference type="Proteomes" id="UP000284579"/>
    </source>
</evidence>
<keyword evidence="1" id="KW-1133">Transmembrane helix</keyword>
<reference evidence="2 3" key="1">
    <citation type="submission" date="2018-08" db="EMBL/GenBank/DDBJ databases">
        <title>A genome reference for cultivated species of the human gut microbiota.</title>
        <authorList>
            <person name="Zou Y."/>
            <person name="Xue W."/>
            <person name="Luo G."/>
        </authorList>
    </citation>
    <scope>NUCLEOTIDE SEQUENCE [LARGE SCALE GENOMIC DNA]</scope>
    <source>
        <strain evidence="2 3">AM23-3</strain>
    </source>
</reference>
<dbReference type="Proteomes" id="UP000284579">
    <property type="component" value="Unassembled WGS sequence"/>
</dbReference>
<name>A0A3R6D1S4_9FIRM</name>
<evidence type="ECO:0000256" key="1">
    <source>
        <dbReference type="SAM" id="Phobius"/>
    </source>
</evidence>
<comment type="caution">
    <text evidence="2">The sequence shown here is derived from an EMBL/GenBank/DDBJ whole genome shotgun (WGS) entry which is preliminary data.</text>
</comment>
<keyword evidence="1" id="KW-0472">Membrane</keyword>
<keyword evidence="1" id="KW-0812">Transmembrane</keyword>
<protein>
    <submittedName>
        <fullName evidence="2">Uncharacterized protein</fullName>
    </submittedName>
</protein>
<sequence>MAIAVYLLDAMFSIYLGVLRAVFVMPMWMKLEISSISLLFLSLCLFFFEFRRRKSEAHG</sequence>
<feature type="transmembrane region" description="Helical" evidence="1">
    <location>
        <begin position="33"/>
        <end position="50"/>
    </location>
</feature>
<organism evidence="2 3">
    <name type="scientific">Coprococcus comes</name>
    <dbReference type="NCBI Taxonomy" id="410072"/>
    <lineage>
        <taxon>Bacteria</taxon>
        <taxon>Bacillati</taxon>
        <taxon>Bacillota</taxon>
        <taxon>Clostridia</taxon>
        <taxon>Lachnospirales</taxon>
        <taxon>Lachnospiraceae</taxon>
        <taxon>Coprococcus</taxon>
    </lineage>
</organism>
<feature type="transmembrane region" description="Helical" evidence="1">
    <location>
        <begin position="7"/>
        <end position="27"/>
    </location>
</feature>
<gene>
    <name evidence="2" type="ORF">DW656_17860</name>
</gene>